<protein>
    <submittedName>
        <fullName evidence="7">Salicylate hydroxylase</fullName>
    </submittedName>
</protein>
<dbReference type="SUPFAM" id="SSF51905">
    <property type="entry name" value="FAD/NAD(P)-binding domain"/>
    <property type="match status" value="1"/>
</dbReference>
<dbReference type="GO" id="GO:0071949">
    <property type="term" value="F:FAD binding"/>
    <property type="evidence" value="ECO:0007669"/>
    <property type="project" value="InterPro"/>
</dbReference>
<name>A0AAI9EAF8_9PEZI</name>
<keyword evidence="3" id="KW-0274">FAD</keyword>
<keyword evidence="8" id="KW-1185">Reference proteome</keyword>
<evidence type="ECO:0000256" key="3">
    <source>
        <dbReference type="ARBA" id="ARBA00022827"/>
    </source>
</evidence>
<comment type="similarity">
    <text evidence="1">Belongs to the paxM FAD-dependent monooxygenase family.</text>
</comment>
<dbReference type="PANTHER" id="PTHR13789">
    <property type="entry name" value="MONOOXYGENASE"/>
    <property type="match status" value="1"/>
</dbReference>
<dbReference type="Pfam" id="PF01494">
    <property type="entry name" value="FAD_binding_3"/>
    <property type="match status" value="1"/>
</dbReference>
<dbReference type="InterPro" id="IPR002938">
    <property type="entry name" value="FAD-bd"/>
</dbReference>
<keyword evidence="5" id="KW-0503">Monooxygenase</keyword>
<dbReference type="SUPFAM" id="SSF54373">
    <property type="entry name" value="FAD-linked reductases, C-terminal domain"/>
    <property type="match status" value="1"/>
</dbReference>
<organism evidence="7 8">
    <name type="scientific">Lecanosticta acicola</name>
    <dbReference type="NCBI Taxonomy" id="111012"/>
    <lineage>
        <taxon>Eukaryota</taxon>
        <taxon>Fungi</taxon>
        <taxon>Dikarya</taxon>
        <taxon>Ascomycota</taxon>
        <taxon>Pezizomycotina</taxon>
        <taxon>Dothideomycetes</taxon>
        <taxon>Dothideomycetidae</taxon>
        <taxon>Mycosphaerellales</taxon>
        <taxon>Mycosphaerellaceae</taxon>
        <taxon>Lecanosticta</taxon>
    </lineage>
</organism>
<dbReference type="PANTHER" id="PTHR13789:SF172">
    <property type="entry name" value="HYDROXYLASE, PUTATIVE (AFU_ORTHOLOGUE AFUA_1G12410)-RELATED"/>
    <property type="match status" value="1"/>
</dbReference>
<reference evidence="7" key="1">
    <citation type="submission" date="2023-11" db="EMBL/GenBank/DDBJ databases">
        <authorList>
            <person name="Alioto T."/>
            <person name="Alioto T."/>
            <person name="Gomez Garrido J."/>
        </authorList>
    </citation>
    <scope>NUCLEOTIDE SEQUENCE</scope>
</reference>
<proteinExistence type="inferred from homology"/>
<comment type="caution">
    <text evidence="7">The sequence shown here is derived from an EMBL/GenBank/DDBJ whole genome shotgun (WGS) entry which is preliminary data.</text>
</comment>
<evidence type="ECO:0000256" key="4">
    <source>
        <dbReference type="ARBA" id="ARBA00023002"/>
    </source>
</evidence>
<dbReference type="AlphaFoldDB" id="A0AAI9EAF8"/>
<sequence length="438" mass="48851">MQPGTAWKPLSIAIAGGGIGGLAASIALRRAGHRVTIYERADFAGEVGASISCAANGVKWLREWDVDVEKGDGVYLRQLINRDWETGEPVSVYDLNDYEEKWGHPYYMFHRQDMHKMLMDCALQTEGAGHPVKLVVNHKLVNLDLETGLITFHDGSTAQHEVIIGADGIGSTVRKLIGINVQKRPADSSCLHANVTTEEAVRLGFPDYSKDSAIEYWGGHNSWNKIVLSPCNSGSLLSYYCFFPREKGDYSDQKWDASSTTEELLSPYPDLDKGVYNHLAIGKEIRPWRLWVHEPYSHWQKGAACIMGDAAHPMMPDQSQGACMALEDSAALGLVFSKDFYPGSVQEALKLYEKVRHPRATKVQAASARARENIHERIGFSDNTNNPRYKVKSEEGKLTITEMNSYDMREDIRSKWPEGWAQKTNGEAENGVHVVNGH</sequence>
<evidence type="ECO:0000259" key="6">
    <source>
        <dbReference type="Pfam" id="PF01494"/>
    </source>
</evidence>
<dbReference type="Gene3D" id="3.50.50.60">
    <property type="entry name" value="FAD/NAD(P)-binding domain"/>
    <property type="match status" value="1"/>
</dbReference>
<evidence type="ECO:0000256" key="2">
    <source>
        <dbReference type="ARBA" id="ARBA00022630"/>
    </source>
</evidence>
<dbReference type="EMBL" id="CAVMBE010000022">
    <property type="protein sequence ID" value="CAK4002907.1"/>
    <property type="molecule type" value="Genomic_DNA"/>
</dbReference>
<evidence type="ECO:0000256" key="5">
    <source>
        <dbReference type="ARBA" id="ARBA00023033"/>
    </source>
</evidence>
<keyword evidence="2" id="KW-0285">Flavoprotein</keyword>
<dbReference type="Proteomes" id="UP001296104">
    <property type="component" value="Unassembled WGS sequence"/>
</dbReference>
<feature type="domain" description="FAD-binding" evidence="6">
    <location>
        <begin position="12"/>
        <end position="365"/>
    </location>
</feature>
<evidence type="ECO:0000313" key="7">
    <source>
        <dbReference type="EMBL" id="CAK4002907.1"/>
    </source>
</evidence>
<evidence type="ECO:0000256" key="1">
    <source>
        <dbReference type="ARBA" id="ARBA00007992"/>
    </source>
</evidence>
<dbReference type="GO" id="GO:0004497">
    <property type="term" value="F:monooxygenase activity"/>
    <property type="evidence" value="ECO:0007669"/>
    <property type="project" value="UniProtKB-KW"/>
</dbReference>
<gene>
    <name evidence="7" type="ORF">LECACI_7A004221</name>
</gene>
<dbReference type="PRINTS" id="PR00420">
    <property type="entry name" value="RNGMNOXGNASE"/>
</dbReference>
<dbReference type="InterPro" id="IPR036188">
    <property type="entry name" value="FAD/NAD-bd_sf"/>
</dbReference>
<dbReference type="InterPro" id="IPR050493">
    <property type="entry name" value="FAD-dep_Monooxygenase_BioMet"/>
</dbReference>
<accession>A0AAI9EAF8</accession>
<keyword evidence="4" id="KW-0560">Oxidoreductase</keyword>
<evidence type="ECO:0000313" key="8">
    <source>
        <dbReference type="Proteomes" id="UP001296104"/>
    </source>
</evidence>